<dbReference type="STRING" id="930991.A0A0D0C9E4"/>
<sequence length="340" mass="37522">MASHPTRNFGKEDVPLSAIGFGGMVLSASYGDIEADEERFKVLDTALSKGCNFWDTANIYGDNEALIGKWFKKSGKRDQIFLATKFGIVRDRPTRYGVDGSAKNVHESFNKSVELLGVPYVDLFYLHRPDPDVPIEESVGAMADLVKQGKVKYLGLSECSADTLRRAYAIHPIAAIQVEYSPFTLDIEKNDVLKTARDLGTKIIAYSPLGRGLLTGRYKSPDDFDAHDFRRNIPKYSKENFPKILKLVEEFANIGKEYGATPGQVALAWLLAQGDDVIPIPGTKKIKYLEENLAAANVSLSPETVQKVRDIAEAAVFDGDRYPGSGMKLLFGDTPAYTKP</sequence>
<dbReference type="InParanoid" id="A0A0D0C9E4"/>
<dbReference type="InterPro" id="IPR036812">
    <property type="entry name" value="NAD(P)_OxRdtase_dom_sf"/>
</dbReference>
<dbReference type="PANTHER" id="PTHR43625">
    <property type="entry name" value="AFLATOXIN B1 ALDEHYDE REDUCTASE"/>
    <property type="match status" value="1"/>
</dbReference>
<keyword evidence="1" id="KW-0560">Oxidoreductase</keyword>
<dbReference type="PANTHER" id="PTHR43625:SF40">
    <property type="entry name" value="ALDO-KETO REDUCTASE YAKC [NADP(+)]"/>
    <property type="match status" value="1"/>
</dbReference>
<dbReference type="Proteomes" id="UP000054538">
    <property type="component" value="Unassembled WGS sequence"/>
</dbReference>
<dbReference type="Gene3D" id="3.20.20.100">
    <property type="entry name" value="NADP-dependent oxidoreductase domain"/>
    <property type="match status" value="1"/>
</dbReference>
<evidence type="ECO:0000256" key="1">
    <source>
        <dbReference type="ARBA" id="ARBA00023002"/>
    </source>
</evidence>
<dbReference type="InterPro" id="IPR023210">
    <property type="entry name" value="NADP_OxRdtase_dom"/>
</dbReference>
<evidence type="ECO:0000313" key="4">
    <source>
        <dbReference type="Proteomes" id="UP000054538"/>
    </source>
</evidence>
<dbReference type="FunCoup" id="A0A0D0C9E4">
    <property type="interactions" value="298"/>
</dbReference>
<dbReference type="PRINTS" id="PR00069">
    <property type="entry name" value="ALDKETRDTASE"/>
</dbReference>
<evidence type="ECO:0000259" key="2">
    <source>
        <dbReference type="Pfam" id="PF00248"/>
    </source>
</evidence>
<reference evidence="3 4" key="1">
    <citation type="submission" date="2014-04" db="EMBL/GenBank/DDBJ databases">
        <authorList>
            <consortium name="DOE Joint Genome Institute"/>
            <person name="Kuo A."/>
            <person name="Kohler A."/>
            <person name="Jargeat P."/>
            <person name="Nagy L.G."/>
            <person name="Floudas D."/>
            <person name="Copeland A."/>
            <person name="Barry K.W."/>
            <person name="Cichocki N."/>
            <person name="Veneault-Fourrey C."/>
            <person name="LaButti K."/>
            <person name="Lindquist E.A."/>
            <person name="Lipzen A."/>
            <person name="Lundell T."/>
            <person name="Morin E."/>
            <person name="Murat C."/>
            <person name="Sun H."/>
            <person name="Tunlid A."/>
            <person name="Henrissat B."/>
            <person name="Grigoriev I.V."/>
            <person name="Hibbett D.S."/>
            <person name="Martin F."/>
            <person name="Nordberg H.P."/>
            <person name="Cantor M.N."/>
            <person name="Hua S.X."/>
        </authorList>
    </citation>
    <scope>NUCLEOTIDE SEQUENCE [LARGE SCALE GENOMIC DNA]</scope>
    <source>
        <strain evidence="3 4">Ve08.2h10</strain>
    </source>
</reference>
<dbReference type="GO" id="GO:0005737">
    <property type="term" value="C:cytoplasm"/>
    <property type="evidence" value="ECO:0007669"/>
    <property type="project" value="TreeGrafter"/>
</dbReference>
<dbReference type="GO" id="GO:0016491">
    <property type="term" value="F:oxidoreductase activity"/>
    <property type="evidence" value="ECO:0007669"/>
    <property type="project" value="UniProtKB-KW"/>
</dbReference>
<proteinExistence type="predicted"/>
<dbReference type="OrthoDB" id="37537at2759"/>
<dbReference type="SUPFAM" id="SSF51430">
    <property type="entry name" value="NAD(P)-linked oxidoreductase"/>
    <property type="match status" value="1"/>
</dbReference>
<keyword evidence="4" id="KW-1185">Reference proteome</keyword>
<protein>
    <submittedName>
        <fullName evidence="3">Unplaced genomic scaffold scaffold_1444, whole genome shotgun sequence</fullName>
    </submittedName>
</protein>
<accession>A0A0D0C9E4</accession>
<reference evidence="4" key="2">
    <citation type="submission" date="2015-01" db="EMBL/GenBank/DDBJ databases">
        <title>Evolutionary Origins and Diversification of the Mycorrhizal Mutualists.</title>
        <authorList>
            <consortium name="DOE Joint Genome Institute"/>
            <consortium name="Mycorrhizal Genomics Consortium"/>
            <person name="Kohler A."/>
            <person name="Kuo A."/>
            <person name="Nagy L.G."/>
            <person name="Floudas D."/>
            <person name="Copeland A."/>
            <person name="Barry K.W."/>
            <person name="Cichocki N."/>
            <person name="Veneault-Fourrey C."/>
            <person name="LaButti K."/>
            <person name="Lindquist E.A."/>
            <person name="Lipzen A."/>
            <person name="Lundell T."/>
            <person name="Morin E."/>
            <person name="Murat C."/>
            <person name="Riley R."/>
            <person name="Ohm R."/>
            <person name="Sun H."/>
            <person name="Tunlid A."/>
            <person name="Henrissat B."/>
            <person name="Grigoriev I.V."/>
            <person name="Hibbett D.S."/>
            <person name="Martin F."/>
        </authorList>
    </citation>
    <scope>NUCLEOTIDE SEQUENCE [LARGE SCALE GENOMIC DNA]</scope>
    <source>
        <strain evidence="4">Ve08.2h10</strain>
    </source>
</reference>
<name>A0A0D0C9E4_9AGAM</name>
<feature type="domain" description="NADP-dependent oxidoreductase" evidence="2">
    <location>
        <begin position="18"/>
        <end position="312"/>
    </location>
</feature>
<dbReference type="InterPro" id="IPR020471">
    <property type="entry name" value="AKR"/>
</dbReference>
<organism evidence="3 4">
    <name type="scientific">Paxillus rubicundulus Ve08.2h10</name>
    <dbReference type="NCBI Taxonomy" id="930991"/>
    <lineage>
        <taxon>Eukaryota</taxon>
        <taxon>Fungi</taxon>
        <taxon>Dikarya</taxon>
        <taxon>Basidiomycota</taxon>
        <taxon>Agaricomycotina</taxon>
        <taxon>Agaricomycetes</taxon>
        <taxon>Agaricomycetidae</taxon>
        <taxon>Boletales</taxon>
        <taxon>Paxilineae</taxon>
        <taxon>Paxillaceae</taxon>
        <taxon>Paxillus</taxon>
    </lineage>
</organism>
<dbReference type="AlphaFoldDB" id="A0A0D0C9E4"/>
<evidence type="ECO:0000313" key="3">
    <source>
        <dbReference type="EMBL" id="KIK79492.1"/>
    </source>
</evidence>
<dbReference type="HOGENOM" id="CLU_023205_2_1_1"/>
<gene>
    <name evidence="3" type="ORF">PAXRUDRAFT_834063</name>
</gene>
<dbReference type="Pfam" id="PF00248">
    <property type="entry name" value="Aldo_ket_red"/>
    <property type="match status" value="1"/>
</dbReference>
<dbReference type="InterPro" id="IPR050791">
    <property type="entry name" value="Aldo-Keto_reductase"/>
</dbReference>
<dbReference type="EMBL" id="KN826266">
    <property type="protein sequence ID" value="KIK79492.1"/>
    <property type="molecule type" value="Genomic_DNA"/>
</dbReference>